<dbReference type="InterPro" id="IPR036770">
    <property type="entry name" value="Ankyrin_rpt-contain_sf"/>
</dbReference>
<organism evidence="5 6">
    <name type="scientific">Colletotrichum chrysophilum</name>
    <dbReference type="NCBI Taxonomy" id="1836956"/>
    <lineage>
        <taxon>Eukaryota</taxon>
        <taxon>Fungi</taxon>
        <taxon>Dikarya</taxon>
        <taxon>Ascomycota</taxon>
        <taxon>Pezizomycotina</taxon>
        <taxon>Sordariomycetes</taxon>
        <taxon>Hypocreomycetidae</taxon>
        <taxon>Glomerellales</taxon>
        <taxon>Glomerellaceae</taxon>
        <taxon>Colletotrichum</taxon>
        <taxon>Colletotrichum gloeosporioides species complex</taxon>
    </lineage>
</organism>
<dbReference type="InterPro" id="IPR056693">
    <property type="entry name" value="DUF7791"/>
</dbReference>
<dbReference type="SUPFAM" id="SSF52540">
    <property type="entry name" value="P-loop containing nucleoside triphosphate hydrolases"/>
    <property type="match status" value="1"/>
</dbReference>
<evidence type="ECO:0000256" key="2">
    <source>
        <dbReference type="SAM" id="MobiDB-lite"/>
    </source>
</evidence>
<feature type="domain" description="Nephrocystin 3-like N-terminal" evidence="3">
    <location>
        <begin position="139"/>
        <end position="310"/>
    </location>
</feature>
<dbReference type="Proteomes" id="UP001243330">
    <property type="component" value="Unassembled WGS sequence"/>
</dbReference>
<accession>A0AAD9ASX1</accession>
<dbReference type="InterPro" id="IPR056884">
    <property type="entry name" value="NPHP3-like_N"/>
</dbReference>
<dbReference type="Pfam" id="PF24883">
    <property type="entry name" value="NPHP3_N"/>
    <property type="match status" value="1"/>
</dbReference>
<feature type="domain" description="DUF7791" evidence="4">
    <location>
        <begin position="420"/>
        <end position="589"/>
    </location>
</feature>
<dbReference type="Gene3D" id="3.40.50.300">
    <property type="entry name" value="P-loop containing nucleotide triphosphate hydrolases"/>
    <property type="match status" value="1"/>
</dbReference>
<dbReference type="PANTHER" id="PTHR10039:SF5">
    <property type="entry name" value="NACHT DOMAIN-CONTAINING PROTEIN"/>
    <property type="match status" value="1"/>
</dbReference>
<protein>
    <submittedName>
        <fullName evidence="5">Small s protein</fullName>
    </submittedName>
</protein>
<dbReference type="PANTHER" id="PTHR10039">
    <property type="entry name" value="AMELOGENIN"/>
    <property type="match status" value="1"/>
</dbReference>
<keyword evidence="6" id="KW-1185">Reference proteome</keyword>
<reference evidence="5" key="1">
    <citation type="submission" date="2023-01" db="EMBL/GenBank/DDBJ databases">
        <title>Colletotrichum chrysophilum M932 genome sequence.</title>
        <authorList>
            <person name="Baroncelli R."/>
        </authorList>
    </citation>
    <scope>NUCLEOTIDE SEQUENCE</scope>
    <source>
        <strain evidence="5">M932</strain>
    </source>
</reference>
<dbReference type="InterPro" id="IPR027417">
    <property type="entry name" value="P-loop_NTPase"/>
</dbReference>
<evidence type="ECO:0000259" key="4">
    <source>
        <dbReference type="Pfam" id="PF25053"/>
    </source>
</evidence>
<dbReference type="Pfam" id="PF25053">
    <property type="entry name" value="DUF7791"/>
    <property type="match status" value="1"/>
</dbReference>
<evidence type="ECO:0000259" key="3">
    <source>
        <dbReference type="Pfam" id="PF24883"/>
    </source>
</evidence>
<sequence>MFDIVVPTARRVHEIPDMAAIDTQTRSLLEEIKAGHNANSAMEKRLRIFHEEYAAVQDERYTELVSLLRDMPDVRPQPPTSTKRDENPKSKGLVLDSLLDSLYFPQESDRFHNINPAHKGTFEWIYRQPPTGANKATWTNFREWMQHGSGIYWISGKAGSGKSTLMKLLRTDARTRSSLRDWGASSRLLVLSFYFWNPGTPLQKSLEGLLRSVIFQALEECPELVEKIFDTGLLRRIDKHHSPTIPELKQAFSCLTAPGLTDSSGAPIRIGLLIDGLDEFDAGTTSFTELAALFTAAAQSPSFKAVLSSRPENAFEEAFINCSKLRLHYLTHSDVVKYVNENLRNHPRMLQLISRAPEESANLVEEIVEAAQGVFLWVKVVVRSLLEGFQNHDEIGALTERLRELPTDLEDLFRVMLDRVPQRYKSTMSKTFQLIRGISELQSKDQPCMDGTDKWPLTALTLKFALVEPKAVLQAQIGEFTIKRAFEEIRSIEAQIRICCSGLIELRASTEQAHPDPPMEPAPESKNKFRSAAMDNWNDWYDPEVQFIHRSVKEYLSKEDVWDEILDLEKFNVEVAIFQSLVMQAKCGSYGSRKSSSSKGVPWDIVATALEIARTLEIECGTDQLDMMNALETALTTRCGLSWWDTFDDFPTEGAACHDSFFAFAVRYGLRLYVRARLRNGGCQSLHKQGRPLLNYACAPTAAPVWLRGLDVQIVADLLRHGANPNKQFNGRSPWQHAWYTARYGLSARDELLPILETLLAHDADPNAYIEYFEPFPERPLFLQMCRFSVLLVALRLRAKIWESRNSSIATNEAIINRIIKGLKKKGARVRKWRKVGDTFIRESPGSWEIRGRVPTRAQCGLM</sequence>
<evidence type="ECO:0000313" key="5">
    <source>
        <dbReference type="EMBL" id="KAK1853197.1"/>
    </source>
</evidence>
<proteinExistence type="predicted"/>
<evidence type="ECO:0000313" key="6">
    <source>
        <dbReference type="Proteomes" id="UP001243330"/>
    </source>
</evidence>
<comment type="caution">
    <text evidence="5">The sequence shown here is derived from an EMBL/GenBank/DDBJ whole genome shotgun (WGS) entry which is preliminary data.</text>
</comment>
<feature type="region of interest" description="Disordered" evidence="2">
    <location>
        <begin position="70"/>
        <end position="90"/>
    </location>
</feature>
<keyword evidence="1" id="KW-0677">Repeat</keyword>
<dbReference type="Gene3D" id="1.25.40.20">
    <property type="entry name" value="Ankyrin repeat-containing domain"/>
    <property type="match status" value="1"/>
</dbReference>
<name>A0AAD9ASX1_9PEZI</name>
<dbReference type="AlphaFoldDB" id="A0AAD9ASX1"/>
<gene>
    <name evidence="5" type="ORF">CCHR01_04127</name>
</gene>
<dbReference type="EMBL" id="JAQOWY010000059">
    <property type="protein sequence ID" value="KAK1853197.1"/>
    <property type="molecule type" value="Genomic_DNA"/>
</dbReference>
<evidence type="ECO:0000256" key="1">
    <source>
        <dbReference type="ARBA" id="ARBA00022737"/>
    </source>
</evidence>